<name>A0A2N9HHD5_FAGSY</name>
<evidence type="ECO:0000313" key="4">
    <source>
        <dbReference type="EMBL" id="SPD11111.1"/>
    </source>
</evidence>
<dbReference type="Gene3D" id="3.30.420.10">
    <property type="entry name" value="Ribonuclease H-like superfamily/Ribonuclease H"/>
    <property type="match status" value="1"/>
</dbReference>
<dbReference type="Pfam" id="PF13456">
    <property type="entry name" value="RVT_3"/>
    <property type="match status" value="1"/>
</dbReference>
<dbReference type="Pfam" id="PF13966">
    <property type="entry name" value="zf-RVT"/>
    <property type="match status" value="1"/>
</dbReference>
<evidence type="ECO:0000259" key="2">
    <source>
        <dbReference type="Pfam" id="PF13456"/>
    </source>
</evidence>
<organism evidence="4">
    <name type="scientific">Fagus sylvatica</name>
    <name type="common">Beechnut</name>
    <dbReference type="NCBI Taxonomy" id="28930"/>
    <lineage>
        <taxon>Eukaryota</taxon>
        <taxon>Viridiplantae</taxon>
        <taxon>Streptophyta</taxon>
        <taxon>Embryophyta</taxon>
        <taxon>Tracheophyta</taxon>
        <taxon>Spermatophyta</taxon>
        <taxon>Magnoliopsida</taxon>
        <taxon>eudicotyledons</taxon>
        <taxon>Gunneridae</taxon>
        <taxon>Pentapetalae</taxon>
        <taxon>rosids</taxon>
        <taxon>fabids</taxon>
        <taxon>Fagales</taxon>
        <taxon>Fagaceae</taxon>
        <taxon>Fagus</taxon>
    </lineage>
</organism>
<evidence type="ECO:0000259" key="1">
    <source>
        <dbReference type="Pfam" id="PF00078"/>
    </source>
</evidence>
<dbReference type="InterPro" id="IPR052929">
    <property type="entry name" value="RNase_H-like_EbsB-rel"/>
</dbReference>
<dbReference type="InterPro" id="IPR002156">
    <property type="entry name" value="RNaseH_domain"/>
</dbReference>
<feature type="domain" description="Reverse transcriptase zinc-binding" evidence="3">
    <location>
        <begin position="228"/>
        <end position="315"/>
    </location>
</feature>
<dbReference type="CDD" id="cd06222">
    <property type="entry name" value="RNase_H_like"/>
    <property type="match status" value="1"/>
</dbReference>
<feature type="domain" description="RNase H type-1" evidence="2">
    <location>
        <begin position="429"/>
        <end position="549"/>
    </location>
</feature>
<sequence>MVNGGKTKSFKPSRGLRQWDPLSPYLFILCQEVLSRMIEKDHAAGIINGVKMNRDGPSFTNVMYADDIMIFAKATNREIQALDDCLERYCLWSGQLVNREKSGLIFSKQSMFVTNWMLLQEGFGGTPEKIQAKSFNDALLSKLTWMVLSNKESICIQALRSKYKVRSDWLQKEPPKKSSQSWKAIERMKKLVTKGACFRIVEAILKINIPLTPRPDKIFWTPDPKGKFSVKSAFACNQTSLDLEVSSPHWKALWKLKIHDRLKMLIWRIGAGVLSTNGNFVTKLGFGDSNCPLCYTTTETTIHLFFHCSIARALWFGQDWNFKPEYLPIASCFDIVKLVTEPPLSDAGPEHKKELHTLFAIPVALTLECIWSLRNTMLHKASQPNLEAILKSLEFRYLKHSLVVVGDNNHEAHSPTFWQPLNLGTLKLNTDATVRQHSSTIAVIARDEKGTVCNAWARMVDTVDPDIAEALAIKWAVQLAFEETYTKIIVESDSNKCIESIIGSPEDTYWNIEAICSDVNILALDFISCCFSWVKRDANSAAHELAKFAAHLGTPLSYNASSLPPNVFKAWQRDMLGLMVQAGMLNEAFELINSMAIQPNDVWQSILSACKVHHNLELARRWEDVARIRTEMVRKGFKQTSGFSLVEMEWQLKFESYSPDTSQVLLNVDEEEKRQRLKETAAVNPLVHGSALSRETPRGSSVTNKAKTLSELHILVTLLPEFPKHPKAEFVIKVQSAILDNYLVVEHMEQPDGKEQDFKDHTRIEFIRKTSFEYPMLNSRIAPHGQICQG</sequence>
<dbReference type="InterPro" id="IPR000477">
    <property type="entry name" value="RT_dom"/>
</dbReference>
<dbReference type="PANTHER" id="PTHR47074">
    <property type="entry name" value="BNAC02G40300D PROTEIN"/>
    <property type="match status" value="1"/>
</dbReference>
<evidence type="ECO:0008006" key="5">
    <source>
        <dbReference type="Google" id="ProtNLM"/>
    </source>
</evidence>
<dbReference type="GO" id="GO:0004523">
    <property type="term" value="F:RNA-DNA hybrid ribonuclease activity"/>
    <property type="evidence" value="ECO:0007669"/>
    <property type="project" value="InterPro"/>
</dbReference>
<proteinExistence type="predicted"/>
<dbReference type="EMBL" id="OIVN01003424">
    <property type="protein sequence ID" value="SPD11111.1"/>
    <property type="molecule type" value="Genomic_DNA"/>
</dbReference>
<dbReference type="InterPro" id="IPR044730">
    <property type="entry name" value="RNase_H-like_dom_plant"/>
</dbReference>
<reference evidence="4" key="1">
    <citation type="submission" date="2018-02" db="EMBL/GenBank/DDBJ databases">
        <authorList>
            <person name="Cohen D.B."/>
            <person name="Kent A.D."/>
        </authorList>
    </citation>
    <scope>NUCLEOTIDE SEQUENCE</scope>
</reference>
<dbReference type="Pfam" id="PF00078">
    <property type="entry name" value="RVT_1"/>
    <property type="match status" value="1"/>
</dbReference>
<accession>A0A2N9HHD5</accession>
<evidence type="ECO:0000259" key="3">
    <source>
        <dbReference type="Pfam" id="PF13966"/>
    </source>
</evidence>
<protein>
    <recommendedName>
        <fullName evidence="5">Reverse transcriptase domain-containing protein</fullName>
    </recommendedName>
</protein>
<feature type="domain" description="Reverse transcriptase" evidence="1">
    <location>
        <begin position="3"/>
        <end position="106"/>
    </location>
</feature>
<dbReference type="PANTHER" id="PTHR47074:SF79">
    <property type="entry name" value="PUTATIVE-RELATED"/>
    <property type="match status" value="1"/>
</dbReference>
<dbReference type="InterPro" id="IPR036397">
    <property type="entry name" value="RNaseH_sf"/>
</dbReference>
<dbReference type="InterPro" id="IPR026960">
    <property type="entry name" value="RVT-Znf"/>
</dbReference>
<dbReference type="GO" id="GO:0003676">
    <property type="term" value="F:nucleic acid binding"/>
    <property type="evidence" value="ECO:0007669"/>
    <property type="project" value="InterPro"/>
</dbReference>
<gene>
    <name evidence="4" type="ORF">FSB_LOCUS38993</name>
</gene>
<dbReference type="InterPro" id="IPR012337">
    <property type="entry name" value="RNaseH-like_sf"/>
</dbReference>
<dbReference type="AlphaFoldDB" id="A0A2N9HHD5"/>
<dbReference type="SUPFAM" id="SSF53098">
    <property type="entry name" value="Ribonuclease H-like"/>
    <property type="match status" value="1"/>
</dbReference>